<dbReference type="PANTHER" id="PTHR42773:SF1">
    <property type="entry name" value="METALLO-BETA-LACTAMASE FAMILY PROTEIN"/>
    <property type="match status" value="1"/>
</dbReference>
<sequence>MAAATASTRFHIRGSFQHKGNLQNSTPKRVKAFQSPTEARRPQNVSGEFFVDHTCIDCDTCRWMAPVDQSTTAVEIKLEGSGTMEPR</sequence>
<protein>
    <submittedName>
        <fullName evidence="3">Uncharacterized protein LOC107009532</fullName>
    </submittedName>
</protein>
<proteinExistence type="predicted"/>
<organism evidence="2 3">
    <name type="scientific">Solanum pennellii</name>
    <name type="common">Tomato</name>
    <name type="synonym">Lycopersicon pennellii</name>
    <dbReference type="NCBI Taxonomy" id="28526"/>
    <lineage>
        <taxon>Eukaryota</taxon>
        <taxon>Viridiplantae</taxon>
        <taxon>Streptophyta</taxon>
        <taxon>Embryophyta</taxon>
        <taxon>Tracheophyta</taxon>
        <taxon>Spermatophyta</taxon>
        <taxon>Magnoliopsida</taxon>
        <taxon>eudicotyledons</taxon>
        <taxon>Gunneridae</taxon>
        <taxon>Pentapetalae</taxon>
        <taxon>asterids</taxon>
        <taxon>lamiids</taxon>
        <taxon>Solanales</taxon>
        <taxon>Solanaceae</taxon>
        <taxon>Solanoideae</taxon>
        <taxon>Solaneae</taxon>
        <taxon>Solanum</taxon>
        <taxon>Solanum subgen. Lycopersicon</taxon>
    </lineage>
</organism>
<dbReference type="Proteomes" id="UP000694930">
    <property type="component" value="Chromosome 2"/>
</dbReference>
<gene>
    <name evidence="3" type="primary">LOC107009532</name>
</gene>
<name>A0ABM1G0X2_SOLPN</name>
<evidence type="ECO:0000313" key="2">
    <source>
        <dbReference type="Proteomes" id="UP000694930"/>
    </source>
</evidence>
<dbReference type="GeneID" id="107009532"/>
<accession>A0ABM1G0X2</accession>
<dbReference type="RefSeq" id="XP_015064361.1">
    <property type="nucleotide sequence ID" value="XM_015208875.2"/>
</dbReference>
<feature type="region of interest" description="Disordered" evidence="1">
    <location>
        <begin position="1"/>
        <end position="44"/>
    </location>
</feature>
<evidence type="ECO:0000313" key="3">
    <source>
        <dbReference type="RefSeq" id="XP_015064361.1"/>
    </source>
</evidence>
<dbReference type="PANTHER" id="PTHR42773">
    <property type="entry name" value="METALLO-BETA-LACTAMASE-RELATED"/>
    <property type="match status" value="1"/>
</dbReference>
<evidence type="ECO:0000256" key="1">
    <source>
        <dbReference type="SAM" id="MobiDB-lite"/>
    </source>
</evidence>
<reference evidence="3" key="2">
    <citation type="submission" date="2025-08" db="UniProtKB">
        <authorList>
            <consortium name="RefSeq"/>
        </authorList>
    </citation>
    <scope>IDENTIFICATION</scope>
</reference>
<keyword evidence="2" id="KW-1185">Reference proteome</keyword>
<reference evidence="2" key="1">
    <citation type="journal article" date="2014" name="Nat. Genet.">
        <title>The genome of the stress-tolerant wild tomato species Solanum pennellii.</title>
        <authorList>
            <person name="Bolger A."/>
            <person name="Scossa F."/>
            <person name="Bolger M.E."/>
            <person name="Lanz C."/>
            <person name="Maumus F."/>
            <person name="Tohge T."/>
            <person name="Quesneville H."/>
            <person name="Alseekh S."/>
            <person name="Sorensen I."/>
            <person name="Lichtenstein G."/>
            <person name="Fich E.A."/>
            <person name="Conte M."/>
            <person name="Keller H."/>
            <person name="Schneeberger K."/>
            <person name="Schwacke R."/>
            <person name="Ofner I."/>
            <person name="Vrebalov J."/>
            <person name="Xu Y."/>
            <person name="Osorio S."/>
            <person name="Aflitos S.A."/>
            <person name="Schijlen E."/>
            <person name="Jimenez-Gomez J.M."/>
            <person name="Ryngajllo M."/>
            <person name="Kimura S."/>
            <person name="Kumar R."/>
            <person name="Koenig D."/>
            <person name="Headland L.R."/>
            <person name="Maloof J.N."/>
            <person name="Sinha N."/>
            <person name="van Ham R.C."/>
            <person name="Lankhorst R.K."/>
            <person name="Mao L."/>
            <person name="Vogel A."/>
            <person name="Arsova B."/>
            <person name="Panstruga R."/>
            <person name="Fei Z."/>
            <person name="Rose J.K."/>
            <person name="Zamir D."/>
            <person name="Carrari F."/>
            <person name="Giovannoni J.J."/>
            <person name="Weigel D."/>
            <person name="Usadel B."/>
            <person name="Fernie A.R."/>
        </authorList>
    </citation>
    <scope>NUCLEOTIDE SEQUENCE [LARGE SCALE GENOMIC DNA]</scope>
    <source>
        <strain evidence="2">cv. LA0716</strain>
    </source>
</reference>
<feature type="compositionally biased region" description="Polar residues" evidence="1">
    <location>
        <begin position="18"/>
        <end position="27"/>
    </location>
</feature>